<feature type="region of interest" description="Disordered" evidence="1">
    <location>
        <begin position="613"/>
        <end position="634"/>
    </location>
</feature>
<feature type="region of interest" description="Disordered" evidence="1">
    <location>
        <begin position="789"/>
        <end position="828"/>
    </location>
</feature>
<feature type="region of interest" description="Disordered" evidence="1">
    <location>
        <begin position="565"/>
        <end position="592"/>
    </location>
</feature>
<proteinExistence type="predicted"/>
<evidence type="ECO:0000256" key="1">
    <source>
        <dbReference type="SAM" id="MobiDB-lite"/>
    </source>
</evidence>
<evidence type="ECO:0000313" key="2">
    <source>
        <dbReference type="EMBL" id="RXG44039.1"/>
    </source>
</evidence>
<dbReference type="AlphaFoldDB" id="A0A444RS91"/>
<sequence length="914" mass="98364">MCHIGDILCFFCDTKIATNALIQRCEAYALRCFGLQELQIEEIQTHWQDFSCFLPRDTPVPVFDHEQCPFKRVGSFKVYDYPCPNPACKKRLTQPSANKTPITALRNCDWVSNFYAPGLMPIVQWFNTYLENCNERNNIHRQLIAPHAVNPHMTPLETIAGPVYRDLTAEELVKHTMGQEGNLSDGITGTYVDSITVETTPVTDAICDDDGSLFGDDGQDINFASITSSEPEAVINSSTTKYCSDPNPGWCDTAGEADVNMINKQPGENYTTANSTQTGVASMPSQTPGQGHVETDSGEISFEFEDVTFCGDEDEQGELTAVAPPQAATALVTPDPPAFHPQQQAKKAQRPPPQPIAVPLVPPMANSILVSGDVQSFSQNLHVGVSGGVSRTGKALEHGYNNNAAPAGVSQLALPTGGTNNVTVVTSVQNYEGSSKDGRKTTKSKKKGRSSVDSAAANKRQQALLKSLAESEAARMRKNGAAAAANSTTQFMGSVSPVKCPRTFSPDIVVQADIEANPGNYMTEPHADPSSAQPSGFNVVVDTAFNSSNVQGSVSHSMDPVQSNKGFINDPAPQGHATASKSHDSPIVPTRFHQGSNQVINCQPQHLQGNLLQQDRGSHHGCDSSPGGVHPAMDLDGQQHNNNLFCHGGVANEYNSHPEGVFMNSPIQHNFSAGGDQNVFHDVAKAVVMGTSNSDIAIDPRLWEASQVANLNDTTDAQLASMGFVRANALPTSQSAERLTANTPPYPEFNVGTWVQPSSPTYGSSSSGGCISPFKSHHIGTSQGEIDDYAGDMADLGNERQPSRRTSKKRKSSKASCLDLYGPTTEQPPPMMTEAMREALASQGSGGAVAPIANMAEPVVAAEGPIVEDRAQMERMELFRMIQEEQRKFQAQQKAEWEAFELRIQHILQGHGGQ</sequence>
<evidence type="ECO:0000313" key="3">
    <source>
        <dbReference type="Proteomes" id="UP000288725"/>
    </source>
</evidence>
<dbReference type="Proteomes" id="UP000288725">
    <property type="component" value="Chromosome 3"/>
</dbReference>
<feature type="compositionally biased region" description="Polar residues" evidence="1">
    <location>
        <begin position="276"/>
        <end position="289"/>
    </location>
</feature>
<feature type="region of interest" description="Disordered" evidence="1">
    <location>
        <begin position="331"/>
        <end position="354"/>
    </location>
</feature>
<gene>
    <name evidence="2" type="ORF">VDGE_03672</name>
</gene>
<feature type="region of interest" description="Disordered" evidence="1">
    <location>
        <begin position="429"/>
        <end position="462"/>
    </location>
</feature>
<protein>
    <submittedName>
        <fullName evidence="2">Uncharacterized protein</fullName>
    </submittedName>
</protein>
<dbReference type="EMBL" id="RSDZ01000097">
    <property type="protein sequence ID" value="RXG44039.1"/>
    <property type="molecule type" value="Genomic_DNA"/>
</dbReference>
<accession>A0A444RS91</accession>
<reference evidence="2 3" key="1">
    <citation type="submission" date="2018-12" db="EMBL/GenBank/DDBJ databases">
        <title>Genome of Verticillium dahliae isolate Getta Getta.</title>
        <authorList>
            <person name="Gardiner D.M."/>
        </authorList>
    </citation>
    <scope>NUCLEOTIDE SEQUENCE [LARGE SCALE GENOMIC DNA]</scope>
    <source>
        <strain evidence="2 3">Getta Getta</strain>
    </source>
</reference>
<name>A0A444RS91_VERDA</name>
<feature type="region of interest" description="Disordered" evidence="1">
    <location>
        <begin position="276"/>
        <end position="295"/>
    </location>
</feature>
<organism evidence="2 3">
    <name type="scientific">Verticillium dahliae</name>
    <name type="common">Verticillium wilt</name>
    <dbReference type="NCBI Taxonomy" id="27337"/>
    <lineage>
        <taxon>Eukaryota</taxon>
        <taxon>Fungi</taxon>
        <taxon>Dikarya</taxon>
        <taxon>Ascomycota</taxon>
        <taxon>Pezizomycotina</taxon>
        <taxon>Sordariomycetes</taxon>
        <taxon>Hypocreomycetidae</taxon>
        <taxon>Glomerellales</taxon>
        <taxon>Plectosphaerellaceae</taxon>
        <taxon>Verticillium</taxon>
    </lineage>
</organism>
<comment type="caution">
    <text evidence="2">The sequence shown here is derived from an EMBL/GenBank/DDBJ whole genome shotgun (WGS) entry which is preliminary data.</text>
</comment>
<feature type="compositionally biased region" description="Basic residues" evidence="1">
    <location>
        <begin position="803"/>
        <end position="813"/>
    </location>
</feature>